<gene>
    <name evidence="2" type="ORF">EYE40_02980</name>
</gene>
<dbReference type="AlphaFoldDB" id="A0A4V2JF80"/>
<dbReference type="InterPro" id="IPR036812">
    <property type="entry name" value="NAD(P)_OxRdtase_dom_sf"/>
</dbReference>
<feature type="domain" description="NADP-dependent oxidoreductase" evidence="1">
    <location>
        <begin position="29"/>
        <end position="302"/>
    </location>
</feature>
<proteinExistence type="predicted"/>
<reference evidence="3" key="1">
    <citation type="submission" date="2019-02" db="EMBL/GenBank/DDBJ databases">
        <title>Glaciihabitans arcticus sp. nov., a psychrotolerant bacterium isolated from polar soil.</title>
        <authorList>
            <person name="Dahal R.H."/>
        </authorList>
    </citation>
    <scope>NUCLEOTIDE SEQUENCE [LARGE SCALE GENOMIC DNA]</scope>
    <source>
        <strain evidence="3">RP-3-7</strain>
    </source>
</reference>
<accession>A0A4V2JF80</accession>
<dbReference type="GO" id="GO:0005829">
    <property type="term" value="C:cytosol"/>
    <property type="evidence" value="ECO:0007669"/>
    <property type="project" value="TreeGrafter"/>
</dbReference>
<dbReference type="InterPro" id="IPR023210">
    <property type="entry name" value="NADP_OxRdtase_dom"/>
</dbReference>
<comment type="caution">
    <text evidence="2">The sequence shown here is derived from an EMBL/GenBank/DDBJ whole genome shotgun (WGS) entry which is preliminary data.</text>
</comment>
<protein>
    <submittedName>
        <fullName evidence="2">Aldo/keto reductase</fullName>
    </submittedName>
</protein>
<dbReference type="InterPro" id="IPR050523">
    <property type="entry name" value="AKR_Detox_Biosynth"/>
</dbReference>
<dbReference type="PANTHER" id="PTHR43364">
    <property type="entry name" value="NADH-SPECIFIC METHYLGLYOXAL REDUCTASE-RELATED"/>
    <property type="match status" value="1"/>
</dbReference>
<dbReference type="EMBL" id="SISG01000001">
    <property type="protein sequence ID" value="TBN58499.1"/>
    <property type="molecule type" value="Genomic_DNA"/>
</dbReference>
<dbReference type="PANTHER" id="PTHR43364:SF6">
    <property type="entry name" value="OXIDOREDUCTASE-RELATED"/>
    <property type="match status" value="1"/>
</dbReference>
<dbReference type="Pfam" id="PF00248">
    <property type="entry name" value="Aldo_ket_red"/>
    <property type="match status" value="1"/>
</dbReference>
<evidence type="ECO:0000313" key="2">
    <source>
        <dbReference type="EMBL" id="TBN58499.1"/>
    </source>
</evidence>
<keyword evidence="3" id="KW-1185">Reference proteome</keyword>
<organism evidence="2 3">
    <name type="scientific">Glaciihabitans arcticus</name>
    <dbReference type="NCBI Taxonomy" id="2668039"/>
    <lineage>
        <taxon>Bacteria</taxon>
        <taxon>Bacillati</taxon>
        <taxon>Actinomycetota</taxon>
        <taxon>Actinomycetes</taxon>
        <taxon>Micrococcales</taxon>
        <taxon>Microbacteriaceae</taxon>
        <taxon>Glaciihabitans</taxon>
    </lineage>
</organism>
<dbReference type="Proteomes" id="UP000294194">
    <property type="component" value="Unassembled WGS sequence"/>
</dbReference>
<evidence type="ECO:0000313" key="3">
    <source>
        <dbReference type="Proteomes" id="UP000294194"/>
    </source>
</evidence>
<evidence type="ECO:0000259" key="1">
    <source>
        <dbReference type="Pfam" id="PF00248"/>
    </source>
</evidence>
<dbReference type="Gene3D" id="3.20.20.100">
    <property type="entry name" value="NADP-dependent oxidoreductase domain"/>
    <property type="match status" value="1"/>
</dbReference>
<sequence>MRQIGSSSLHVFPLAISGNIFGWTADTSTTDGILDTYFDLGGNFVDTADSYAAGRSEIMIGNWMRDRRNRDDMVVATKVGKSFDNPGLSAGSIARSVDLSLERLQTSFIDLLYLHIDDESVPFEETLLAVDKLIRAGKVRHFGVSDHTGNRLFEARIASAQIGVAPMIALQNQYSLLNRTEFEGDLATVADRQGLGVMPRFALASGFLSGKYRSRADLRRYTRGKDASGYLGRRGLRVLHALDIVALQTGESVATVALAWLLAKRNVVAPVVSASHAGQVPELTAAASVRLTRHQITELDRASA</sequence>
<name>A0A4V2JF80_9MICO</name>
<dbReference type="SUPFAM" id="SSF51430">
    <property type="entry name" value="NAD(P)-linked oxidoreductase"/>
    <property type="match status" value="1"/>
</dbReference>